<sequence length="307" mass="32265">MSTLTSADRALHEFAALVGADDPIAVEGNRTRWHLGGPLDGSARLVTAPTGIVDYQPSEMVVTVRAGTTVAELHETLAAAGQTSALPDRSGTVGGAVAVGENRLDRLGRGSARDAVLQVRYVSAEGEIVTGGGPVVKNVSGFNLPKLIVGSLGTLGLIAEVVLRTNPLPPVQRWIRAERVDPRDIRDALLRPGAVLWDGTSSWALVEGHEVDVDAEVDKLATLADIADVDGPPELPPHRWLLSPQGAAHVDTMTDGAFIASIGVGTVWAEEPPEPTEPDPVADQIAERTKRLFDPSGRLNPGRRAGA</sequence>
<feature type="region of interest" description="Disordered" evidence="1">
    <location>
        <begin position="287"/>
        <end position="307"/>
    </location>
</feature>
<evidence type="ECO:0000256" key="1">
    <source>
        <dbReference type="SAM" id="MobiDB-lite"/>
    </source>
</evidence>
<proteinExistence type="predicted"/>
<dbReference type="InterPro" id="IPR036318">
    <property type="entry name" value="FAD-bd_PCMH-like_sf"/>
</dbReference>
<feature type="domain" description="FAD-binding PCMH-type" evidence="2">
    <location>
        <begin position="1"/>
        <end position="168"/>
    </location>
</feature>
<comment type="caution">
    <text evidence="3">The sequence shown here is derived from an EMBL/GenBank/DDBJ whole genome shotgun (WGS) entry which is preliminary data.</text>
</comment>
<gene>
    <name evidence="3" type="ORF">DCP95_16270</name>
</gene>
<dbReference type="InterPro" id="IPR016169">
    <property type="entry name" value="FAD-bd_PCMH_sub2"/>
</dbReference>
<dbReference type="EMBL" id="DMNG01000284">
    <property type="protein sequence ID" value="HAN26103.1"/>
    <property type="molecule type" value="Genomic_DNA"/>
</dbReference>
<dbReference type="Proteomes" id="UP000257479">
    <property type="component" value="Unassembled WGS sequence"/>
</dbReference>
<reference evidence="3 4" key="1">
    <citation type="journal article" date="2018" name="Nat. Biotechnol.">
        <title>A standardized bacterial taxonomy based on genome phylogeny substantially revises the tree of life.</title>
        <authorList>
            <person name="Parks D.H."/>
            <person name="Chuvochina M."/>
            <person name="Waite D.W."/>
            <person name="Rinke C."/>
            <person name="Skarshewski A."/>
            <person name="Chaumeil P.A."/>
            <person name="Hugenholtz P."/>
        </authorList>
    </citation>
    <scope>NUCLEOTIDE SEQUENCE [LARGE SCALE GENOMIC DNA]</scope>
    <source>
        <strain evidence="3">UBA9152</strain>
    </source>
</reference>
<organism evidence="3 4">
    <name type="scientific">Microbacterium ginsengisoli</name>
    <dbReference type="NCBI Taxonomy" id="400772"/>
    <lineage>
        <taxon>Bacteria</taxon>
        <taxon>Bacillati</taxon>
        <taxon>Actinomycetota</taxon>
        <taxon>Actinomycetes</taxon>
        <taxon>Micrococcales</taxon>
        <taxon>Microbacteriaceae</taxon>
        <taxon>Microbacterium</taxon>
    </lineage>
</organism>
<dbReference type="InterPro" id="IPR016166">
    <property type="entry name" value="FAD-bd_PCMH"/>
</dbReference>
<dbReference type="SUPFAM" id="SSF56176">
    <property type="entry name" value="FAD-binding/transporter-associated domain-like"/>
    <property type="match status" value="1"/>
</dbReference>
<dbReference type="Pfam" id="PF01565">
    <property type="entry name" value="FAD_binding_4"/>
    <property type="match status" value="1"/>
</dbReference>
<dbReference type="PANTHER" id="PTHR11748:SF103">
    <property type="entry name" value="GLYCOLATE OXIDASE SUBUNIT GLCE"/>
    <property type="match status" value="1"/>
</dbReference>
<dbReference type="PROSITE" id="PS51387">
    <property type="entry name" value="FAD_PCMH"/>
    <property type="match status" value="1"/>
</dbReference>
<dbReference type="AlphaFoldDB" id="A0A3C1KHX4"/>
<evidence type="ECO:0000259" key="2">
    <source>
        <dbReference type="PROSITE" id="PS51387"/>
    </source>
</evidence>
<dbReference type="Gene3D" id="3.30.465.10">
    <property type="match status" value="1"/>
</dbReference>
<dbReference type="InterPro" id="IPR006094">
    <property type="entry name" value="Oxid_FAD_bind_N"/>
</dbReference>
<protein>
    <recommendedName>
        <fullName evidence="2">FAD-binding PCMH-type domain-containing protein</fullName>
    </recommendedName>
</protein>
<name>A0A3C1KHX4_9MICO</name>
<evidence type="ECO:0000313" key="4">
    <source>
        <dbReference type="Proteomes" id="UP000257479"/>
    </source>
</evidence>
<evidence type="ECO:0000313" key="3">
    <source>
        <dbReference type="EMBL" id="HAN26103.1"/>
    </source>
</evidence>
<dbReference type="GO" id="GO:0071949">
    <property type="term" value="F:FAD binding"/>
    <property type="evidence" value="ECO:0007669"/>
    <property type="project" value="InterPro"/>
</dbReference>
<accession>A0A3C1KHX4</accession>
<dbReference type="PANTHER" id="PTHR11748">
    <property type="entry name" value="D-LACTATE DEHYDROGENASE"/>
    <property type="match status" value="1"/>
</dbReference>